<dbReference type="PROSITE" id="PS00108">
    <property type="entry name" value="PROTEIN_KINASE_ST"/>
    <property type="match status" value="1"/>
</dbReference>
<dbReference type="SUPFAM" id="SSF56112">
    <property type="entry name" value="Protein kinase-like (PK-like)"/>
    <property type="match status" value="1"/>
</dbReference>
<dbReference type="InterPro" id="IPR011009">
    <property type="entry name" value="Kinase-like_dom_sf"/>
</dbReference>
<protein>
    <recommendedName>
        <fullName evidence="1">Protein kinase domain-containing protein</fullName>
    </recommendedName>
</protein>
<evidence type="ECO:0000259" key="1">
    <source>
        <dbReference type="PROSITE" id="PS50011"/>
    </source>
</evidence>
<evidence type="ECO:0000313" key="2">
    <source>
        <dbReference type="EMBL" id="SVE47290.1"/>
    </source>
</evidence>
<accession>A0A383DSR8</accession>
<sequence length="61" mass="7164">IAIEVSRDLVHAHTQGVLHRDIKPRNILLTSGWGGSARLSWWDRSTILRRPIWLNPVKKRW</sequence>
<proteinExistence type="predicted"/>
<dbReference type="PROSITE" id="PS50011">
    <property type="entry name" value="PROTEIN_KINASE_DOM"/>
    <property type="match status" value="1"/>
</dbReference>
<feature type="non-terminal residue" evidence="2">
    <location>
        <position position="1"/>
    </location>
</feature>
<feature type="domain" description="Protein kinase" evidence="1">
    <location>
        <begin position="1"/>
        <end position="61"/>
    </location>
</feature>
<dbReference type="Gene3D" id="1.10.510.10">
    <property type="entry name" value="Transferase(Phosphotransferase) domain 1"/>
    <property type="match status" value="1"/>
</dbReference>
<dbReference type="GO" id="GO:0004672">
    <property type="term" value="F:protein kinase activity"/>
    <property type="evidence" value="ECO:0007669"/>
    <property type="project" value="InterPro"/>
</dbReference>
<gene>
    <name evidence="2" type="ORF">METZ01_LOCUS500144</name>
</gene>
<dbReference type="AlphaFoldDB" id="A0A383DSR8"/>
<dbReference type="InterPro" id="IPR000719">
    <property type="entry name" value="Prot_kinase_dom"/>
</dbReference>
<name>A0A383DSR8_9ZZZZ</name>
<dbReference type="EMBL" id="UINC01219700">
    <property type="protein sequence ID" value="SVE47290.1"/>
    <property type="molecule type" value="Genomic_DNA"/>
</dbReference>
<dbReference type="InterPro" id="IPR008271">
    <property type="entry name" value="Ser/Thr_kinase_AS"/>
</dbReference>
<organism evidence="2">
    <name type="scientific">marine metagenome</name>
    <dbReference type="NCBI Taxonomy" id="408172"/>
    <lineage>
        <taxon>unclassified sequences</taxon>
        <taxon>metagenomes</taxon>
        <taxon>ecological metagenomes</taxon>
    </lineage>
</organism>
<dbReference type="GO" id="GO:0005524">
    <property type="term" value="F:ATP binding"/>
    <property type="evidence" value="ECO:0007669"/>
    <property type="project" value="InterPro"/>
</dbReference>
<reference evidence="2" key="1">
    <citation type="submission" date="2018-05" db="EMBL/GenBank/DDBJ databases">
        <authorList>
            <person name="Lanie J.A."/>
            <person name="Ng W.-L."/>
            <person name="Kazmierczak K.M."/>
            <person name="Andrzejewski T.M."/>
            <person name="Davidsen T.M."/>
            <person name="Wayne K.J."/>
            <person name="Tettelin H."/>
            <person name="Glass J.I."/>
            <person name="Rusch D."/>
            <person name="Podicherti R."/>
            <person name="Tsui H.-C.T."/>
            <person name="Winkler M.E."/>
        </authorList>
    </citation>
    <scope>NUCLEOTIDE SEQUENCE</scope>
</reference>